<organism evidence="1 2">
    <name type="scientific">Taurinivorans muris</name>
    <dbReference type="NCBI Taxonomy" id="2787751"/>
    <lineage>
        <taxon>Bacteria</taxon>
        <taxon>Pseudomonadati</taxon>
        <taxon>Thermodesulfobacteriota</taxon>
        <taxon>Desulfovibrionia</taxon>
        <taxon>Desulfovibrionales</taxon>
        <taxon>Desulfovibrionaceae</taxon>
        <taxon>Taurinivorans</taxon>
    </lineage>
</organism>
<accession>A0ABY5Y2N7</accession>
<dbReference type="Proteomes" id="UP001058120">
    <property type="component" value="Chromosome"/>
</dbReference>
<dbReference type="RefSeq" id="WP_334315572.1">
    <property type="nucleotide sequence ID" value="NZ_CP065938.1"/>
</dbReference>
<name>A0ABY5Y2N7_9BACT</name>
<gene>
    <name evidence="1" type="ORF">JBF11_01235</name>
</gene>
<dbReference type="EMBL" id="CP065938">
    <property type="protein sequence ID" value="UWX05977.1"/>
    <property type="molecule type" value="Genomic_DNA"/>
</dbReference>
<keyword evidence="2" id="KW-1185">Reference proteome</keyword>
<proteinExistence type="predicted"/>
<reference evidence="1" key="1">
    <citation type="submission" date="2020-12" db="EMBL/GenBank/DDBJ databases">
        <title>Taurinivorans muris gen. nov., sp. nov., fundamental and realized metabolic niche of a ubiquitous sulfidogenic bacterium in the murine intestine.</title>
        <authorList>
            <person name="Ye H."/>
            <person name="Hanson B.T."/>
            <person name="Loy A."/>
        </authorList>
    </citation>
    <scope>NUCLEOTIDE SEQUENCE</scope>
    <source>
        <strain evidence="1">LT0009</strain>
    </source>
</reference>
<evidence type="ECO:0000313" key="1">
    <source>
        <dbReference type="EMBL" id="UWX05977.1"/>
    </source>
</evidence>
<evidence type="ECO:0000313" key="2">
    <source>
        <dbReference type="Proteomes" id="UP001058120"/>
    </source>
</evidence>
<sequence>MEKYTAIAKTGTFRDSEGRRHTFTKGDLEKIAGNYNASETDAPLVIGHVKSDSAPAYGWVEKLFCENDKLFAQFSYVSDDVKNLVYKGSYKNVSMSVDMENHRLLHVALLGAAAPAIDGLGAINLSSDNGISIFSRDSEGRK</sequence>
<protein>
    <submittedName>
        <fullName evidence="1">Uncharacterized protein</fullName>
    </submittedName>
</protein>